<evidence type="ECO:0000313" key="3">
    <source>
        <dbReference type="EMBL" id="QDU84850.1"/>
    </source>
</evidence>
<reference evidence="3 4" key="1">
    <citation type="submission" date="2019-02" db="EMBL/GenBank/DDBJ databases">
        <title>Deep-cultivation of Planctomycetes and their phenomic and genomic characterization uncovers novel biology.</title>
        <authorList>
            <person name="Wiegand S."/>
            <person name="Jogler M."/>
            <person name="Boedeker C."/>
            <person name="Pinto D."/>
            <person name="Vollmers J."/>
            <person name="Rivas-Marin E."/>
            <person name="Kohn T."/>
            <person name="Peeters S.H."/>
            <person name="Heuer A."/>
            <person name="Rast P."/>
            <person name="Oberbeckmann S."/>
            <person name="Bunk B."/>
            <person name="Jeske O."/>
            <person name="Meyerdierks A."/>
            <person name="Storesund J.E."/>
            <person name="Kallscheuer N."/>
            <person name="Luecker S."/>
            <person name="Lage O.M."/>
            <person name="Pohl T."/>
            <person name="Merkel B.J."/>
            <person name="Hornburger P."/>
            <person name="Mueller R.-W."/>
            <person name="Bruemmer F."/>
            <person name="Labrenz M."/>
            <person name="Spormann A.M."/>
            <person name="Op den Camp H."/>
            <person name="Overmann J."/>
            <person name="Amann R."/>
            <person name="Jetten M.S.M."/>
            <person name="Mascher T."/>
            <person name="Medema M.H."/>
            <person name="Devos D.P."/>
            <person name="Kaster A.-K."/>
            <person name="Ovreas L."/>
            <person name="Rohde M."/>
            <person name="Galperin M.Y."/>
            <person name="Jogler C."/>
        </authorList>
    </citation>
    <scope>NUCLEOTIDE SEQUENCE [LARGE SCALE GENOMIC DNA]</scope>
    <source>
        <strain evidence="3 4">Pla163</strain>
    </source>
</reference>
<keyword evidence="2" id="KW-1133">Transmembrane helix</keyword>
<keyword evidence="2" id="KW-0472">Membrane</keyword>
<dbReference type="EMBL" id="CP036290">
    <property type="protein sequence ID" value="QDU84850.1"/>
    <property type="molecule type" value="Genomic_DNA"/>
</dbReference>
<proteinExistence type="predicted"/>
<organism evidence="3 4">
    <name type="scientific">Rohdeia mirabilis</name>
    <dbReference type="NCBI Taxonomy" id="2528008"/>
    <lineage>
        <taxon>Bacteria</taxon>
        <taxon>Pseudomonadati</taxon>
        <taxon>Planctomycetota</taxon>
        <taxon>Planctomycetia</taxon>
        <taxon>Planctomycetia incertae sedis</taxon>
        <taxon>Rohdeia</taxon>
    </lineage>
</organism>
<evidence type="ECO:0000256" key="2">
    <source>
        <dbReference type="SAM" id="Phobius"/>
    </source>
</evidence>
<feature type="region of interest" description="Disordered" evidence="1">
    <location>
        <begin position="83"/>
        <end position="108"/>
    </location>
</feature>
<dbReference type="AlphaFoldDB" id="A0A518D050"/>
<feature type="compositionally biased region" description="Basic and acidic residues" evidence="1">
    <location>
        <begin position="1"/>
        <end position="11"/>
    </location>
</feature>
<accession>A0A518D050</accession>
<dbReference type="InterPro" id="IPR032820">
    <property type="entry name" value="ATPase_put"/>
</dbReference>
<keyword evidence="2" id="KW-0812">Transmembrane</keyword>
<protein>
    <submittedName>
        <fullName evidence="3">F0F1-ATPase subunit (ATPase_gene1)</fullName>
    </submittedName>
</protein>
<evidence type="ECO:0000313" key="4">
    <source>
        <dbReference type="Proteomes" id="UP000319342"/>
    </source>
</evidence>
<dbReference type="Proteomes" id="UP000319342">
    <property type="component" value="Chromosome"/>
</dbReference>
<name>A0A518D050_9BACT</name>
<dbReference type="Pfam" id="PF09527">
    <property type="entry name" value="ATPase_gene1"/>
    <property type="match status" value="1"/>
</dbReference>
<feature type="transmembrane region" description="Helical" evidence="2">
    <location>
        <begin position="32"/>
        <end position="53"/>
    </location>
</feature>
<feature type="region of interest" description="Disordered" evidence="1">
    <location>
        <begin position="1"/>
        <end position="24"/>
    </location>
</feature>
<dbReference type="RefSeq" id="WP_145187116.1">
    <property type="nucleotide sequence ID" value="NZ_CP036290.1"/>
</dbReference>
<evidence type="ECO:0000256" key="1">
    <source>
        <dbReference type="SAM" id="MobiDB-lite"/>
    </source>
</evidence>
<sequence>MSAHGDDRPEPSEEPEWMSTGRRMVADRSNRGAGAGVQFGAAVVVFTLAGLWLDRRLDTLPLFLLVGLALGFTGGLIHLMRTLGGRKSGSGHERAGGDDATRPPDGGA</sequence>
<feature type="transmembrane region" description="Helical" evidence="2">
    <location>
        <begin position="59"/>
        <end position="80"/>
    </location>
</feature>
<feature type="compositionally biased region" description="Basic and acidic residues" evidence="1">
    <location>
        <begin position="90"/>
        <end position="102"/>
    </location>
</feature>
<gene>
    <name evidence="3" type="ORF">Pla163_19680</name>
</gene>
<keyword evidence="4" id="KW-1185">Reference proteome</keyword>